<reference evidence="3 4" key="1">
    <citation type="journal article" date="2020" name="ISME J.">
        <title>Uncovering the hidden diversity of litter-decomposition mechanisms in mushroom-forming fungi.</title>
        <authorList>
            <person name="Floudas D."/>
            <person name="Bentzer J."/>
            <person name="Ahren D."/>
            <person name="Johansson T."/>
            <person name="Persson P."/>
            <person name="Tunlid A."/>
        </authorList>
    </citation>
    <scope>NUCLEOTIDE SEQUENCE [LARGE SCALE GENOMIC DNA]</scope>
    <source>
        <strain evidence="3 4">CBS 175.51</strain>
    </source>
</reference>
<comment type="caution">
    <text evidence="3">The sequence shown here is derived from an EMBL/GenBank/DDBJ whole genome shotgun (WGS) entry which is preliminary data.</text>
</comment>
<accession>A0A8H5EV47</accession>
<organism evidence="3 4">
    <name type="scientific">Ephemerocybe angulata</name>
    <dbReference type="NCBI Taxonomy" id="980116"/>
    <lineage>
        <taxon>Eukaryota</taxon>
        <taxon>Fungi</taxon>
        <taxon>Dikarya</taxon>
        <taxon>Basidiomycota</taxon>
        <taxon>Agaricomycotina</taxon>
        <taxon>Agaricomycetes</taxon>
        <taxon>Agaricomycetidae</taxon>
        <taxon>Agaricales</taxon>
        <taxon>Agaricineae</taxon>
        <taxon>Psathyrellaceae</taxon>
        <taxon>Ephemerocybe</taxon>
    </lineage>
</organism>
<dbReference type="OrthoDB" id="432234at2759"/>
<evidence type="ECO:0000259" key="2">
    <source>
        <dbReference type="Pfam" id="PF20209"/>
    </source>
</evidence>
<protein>
    <recommendedName>
        <fullName evidence="5">Helitron helicase-like domain-containing protein</fullName>
    </recommendedName>
</protein>
<keyword evidence="4" id="KW-1185">Reference proteome</keyword>
<dbReference type="InterPro" id="IPR046700">
    <property type="entry name" value="DUF6570"/>
</dbReference>
<dbReference type="AlphaFoldDB" id="A0A8H5EV47"/>
<evidence type="ECO:0000313" key="3">
    <source>
        <dbReference type="EMBL" id="KAF5313720.1"/>
    </source>
</evidence>
<evidence type="ECO:0008006" key="5">
    <source>
        <dbReference type="Google" id="ProtNLM"/>
    </source>
</evidence>
<dbReference type="Pfam" id="PF20209">
    <property type="entry name" value="DUF6570"/>
    <property type="match status" value="1"/>
</dbReference>
<sequence>MVEAPFLPHSEPNLASSPAAPVLIVHRAHKDERNTVMSQPLPIDTNTWISTFRYEGATRCLDAADSRLEDPNYFVLLRSFDLAKLHIPYLLVAELRTLARSHGVPYTGRNKVQLAADLDSHTCGVLCEGAALIFLQNESSRGAEGPWQGVSATQAWTSAPSGTHNVVDTTAPLPLSIKHLQPLSEQQHVRIIKDWQKEMSLERFVKLTCAICSLLVPPHKMKTLDTNSLDLTLLQNNHLPEGLRPRTYNLASYDGAILDPYGLQYRNKKGWMHACLACASDMKKGKMPKFALANWLYYAREHIPDDIRRDFSEMSVFEKALICRVRTNSLLCRFSGIDDDITEEAFISGRRHIKGNIISTPLDVMKVNSVLPPSPETIADTMCALIMSAAPPTDKTIDRLKPIMVRKSRVKRMISFLIGNNPHYRVSAAFKGFSSEYLDALFTGSKDLGVPTSVKIGHIPVNEALESLTDDYNGRMDDLEGLLMENVAYTLGDRSGTSYRDMTFQAVERCKAGKPFLYSRAGSDPVPDINNPNWLSWAHPNADPFGLGGFHDPRRSRPIGMEQQLRHLVSVRDPFFESDHELAFDVYNIVRKAAVNTSLRFNVPLSSYANLVEDIAGLDPKLITILRDKFRRNPTYEPQSDEERSVIQVMTSIAPVARNIPGSAAQKIKMRNEIRAMIAQRGSPTLFVTINPSDYHHPIVSSDHHGFPAAPVAVTRTRTRA</sequence>
<proteinExistence type="predicted"/>
<evidence type="ECO:0000313" key="4">
    <source>
        <dbReference type="Proteomes" id="UP000541558"/>
    </source>
</evidence>
<evidence type="ECO:0000259" key="1">
    <source>
        <dbReference type="Pfam" id="PF14214"/>
    </source>
</evidence>
<dbReference type="Proteomes" id="UP000541558">
    <property type="component" value="Unassembled WGS sequence"/>
</dbReference>
<feature type="domain" description="DUF6570" evidence="2">
    <location>
        <begin position="284"/>
        <end position="425"/>
    </location>
</feature>
<dbReference type="EMBL" id="JAACJK010000223">
    <property type="protein sequence ID" value="KAF5313720.1"/>
    <property type="molecule type" value="Genomic_DNA"/>
</dbReference>
<gene>
    <name evidence="3" type="ORF">D9611_010076</name>
</gene>
<dbReference type="InterPro" id="IPR025476">
    <property type="entry name" value="Helitron_helicase-like"/>
</dbReference>
<name>A0A8H5EV47_9AGAR</name>
<dbReference type="Pfam" id="PF14214">
    <property type="entry name" value="Helitron_like_N"/>
    <property type="match status" value="1"/>
</dbReference>
<feature type="domain" description="Helitron helicase-like" evidence="1">
    <location>
        <begin position="577"/>
        <end position="701"/>
    </location>
</feature>